<dbReference type="AlphaFoldDB" id="A0A4Y9VQH4"/>
<keyword evidence="4 7" id="KW-0812">Transmembrane</keyword>
<keyword evidence="6 7" id="KW-0472">Membrane</keyword>
<sequence length="420" mass="46261">MSNRIDFIWQEILADIGTPVAGWQIGVIVMACAIAWMINGAIRAYVMSHAPESWKIGIGTFNRLLFPLSTLSIVLFSKWVLGHWQHTTMLHLASNLLLAMAAVRLVVYAMRYIIAPGGVLKTIEHTLATMIWLVLALHLSGILPEMLETLEAVKFKIGKNPVNLLLLLQGLLTILITVFVAMWLSRVIENKLMQVAQLNANTRVMLAKVVRICLLFIAVLIGLSAVGLDLTLISVFGGALGVGLGFGLQRIASNYVSGFILLMDKSISIGDIVTIDVHYGIIKDLRTRYLVLKKLDGTEVIIPNETLIINPVINHSGMDRNTRVQVAVQVGYESDLELVLQLLIKAAEDHPRVLVTPAPGSVVTGFAESGIDVRLTVWIHDAEEGTSSLQSDLFMAIWRLFKAHDISIPYPQREVRLLGA</sequence>
<dbReference type="PROSITE" id="PS51257">
    <property type="entry name" value="PROKAR_LIPOPROTEIN"/>
    <property type="match status" value="1"/>
</dbReference>
<dbReference type="PANTHER" id="PTHR30347:SF1">
    <property type="entry name" value="MECHANOSENSITIVE CHANNEL MSCK"/>
    <property type="match status" value="1"/>
</dbReference>
<dbReference type="Gene3D" id="3.30.70.100">
    <property type="match status" value="1"/>
</dbReference>
<dbReference type="InterPro" id="IPR010920">
    <property type="entry name" value="LSM_dom_sf"/>
</dbReference>
<proteinExistence type="inferred from homology"/>
<evidence type="ECO:0000256" key="7">
    <source>
        <dbReference type="SAM" id="Phobius"/>
    </source>
</evidence>
<dbReference type="RefSeq" id="WP_135277976.1">
    <property type="nucleotide sequence ID" value="NZ_PQVH01000009.1"/>
</dbReference>
<evidence type="ECO:0000256" key="1">
    <source>
        <dbReference type="ARBA" id="ARBA00004651"/>
    </source>
</evidence>
<dbReference type="GO" id="GO:0005886">
    <property type="term" value="C:plasma membrane"/>
    <property type="evidence" value="ECO:0007669"/>
    <property type="project" value="UniProtKB-SubCell"/>
</dbReference>
<protein>
    <submittedName>
        <fullName evidence="10">Mechanosensitive ion channel protein MscS</fullName>
    </submittedName>
</protein>
<feature type="domain" description="Mechanosensitive ion channel MscS" evidence="8">
    <location>
        <begin position="251"/>
        <end position="316"/>
    </location>
</feature>
<dbReference type="Pfam" id="PF00924">
    <property type="entry name" value="MS_channel_2nd"/>
    <property type="match status" value="1"/>
</dbReference>
<feature type="transmembrane region" description="Helical" evidence="7">
    <location>
        <begin position="20"/>
        <end position="42"/>
    </location>
</feature>
<evidence type="ECO:0000256" key="4">
    <source>
        <dbReference type="ARBA" id="ARBA00022692"/>
    </source>
</evidence>
<evidence type="ECO:0000256" key="2">
    <source>
        <dbReference type="ARBA" id="ARBA00008017"/>
    </source>
</evidence>
<dbReference type="Gene3D" id="1.10.287.1260">
    <property type="match status" value="1"/>
</dbReference>
<dbReference type="InterPro" id="IPR049278">
    <property type="entry name" value="MS_channel_C"/>
</dbReference>
<gene>
    <name evidence="10" type="ORF">C3Y98_08000</name>
</gene>
<comment type="similarity">
    <text evidence="2">Belongs to the MscS (TC 1.A.23) family.</text>
</comment>
<accession>A0A4Y9VQH4</accession>
<dbReference type="SUPFAM" id="SSF82861">
    <property type="entry name" value="Mechanosensitive channel protein MscS (YggB), transmembrane region"/>
    <property type="match status" value="1"/>
</dbReference>
<dbReference type="Proteomes" id="UP000297706">
    <property type="component" value="Unassembled WGS sequence"/>
</dbReference>
<reference evidence="10 11" key="1">
    <citation type="submission" date="2018-02" db="EMBL/GenBank/DDBJ databases">
        <title>A novel lanthanide dependent methylotroph, Methylotenera sp. La3113.</title>
        <authorList>
            <person name="Lv H."/>
            <person name="Tani A."/>
        </authorList>
    </citation>
    <scope>NUCLEOTIDE SEQUENCE [LARGE SCALE GENOMIC DNA]</scope>
    <source>
        <strain evidence="10 11">La3113</strain>
    </source>
</reference>
<dbReference type="SUPFAM" id="SSF82689">
    <property type="entry name" value="Mechanosensitive channel protein MscS (YggB), C-terminal domain"/>
    <property type="match status" value="1"/>
</dbReference>
<evidence type="ECO:0000259" key="9">
    <source>
        <dbReference type="Pfam" id="PF21082"/>
    </source>
</evidence>
<evidence type="ECO:0000259" key="8">
    <source>
        <dbReference type="Pfam" id="PF00924"/>
    </source>
</evidence>
<dbReference type="InterPro" id="IPR023408">
    <property type="entry name" value="MscS_beta-dom_sf"/>
</dbReference>
<evidence type="ECO:0000313" key="11">
    <source>
        <dbReference type="Proteomes" id="UP000297706"/>
    </source>
</evidence>
<evidence type="ECO:0000313" key="10">
    <source>
        <dbReference type="EMBL" id="TFW71201.1"/>
    </source>
</evidence>
<comment type="caution">
    <text evidence="10">The sequence shown here is derived from an EMBL/GenBank/DDBJ whole genome shotgun (WGS) entry which is preliminary data.</text>
</comment>
<dbReference type="GO" id="GO:0008381">
    <property type="term" value="F:mechanosensitive monoatomic ion channel activity"/>
    <property type="evidence" value="ECO:0007669"/>
    <property type="project" value="UniProtKB-ARBA"/>
</dbReference>
<dbReference type="Pfam" id="PF21082">
    <property type="entry name" value="MS_channel_3rd"/>
    <property type="match status" value="1"/>
</dbReference>
<organism evidence="10 11">
    <name type="scientific">Methylotenera oryzisoli</name>
    <dbReference type="NCBI Taxonomy" id="2080758"/>
    <lineage>
        <taxon>Bacteria</taxon>
        <taxon>Pseudomonadati</taxon>
        <taxon>Pseudomonadota</taxon>
        <taxon>Betaproteobacteria</taxon>
        <taxon>Nitrosomonadales</taxon>
        <taxon>Methylophilaceae</taxon>
        <taxon>Methylotenera</taxon>
    </lineage>
</organism>
<dbReference type="InterPro" id="IPR011066">
    <property type="entry name" value="MscS_channel_C_sf"/>
</dbReference>
<feature type="domain" description="Mechanosensitive ion channel MscS C-terminal" evidence="9">
    <location>
        <begin position="325"/>
        <end position="408"/>
    </location>
</feature>
<feature type="transmembrane region" description="Helical" evidence="7">
    <location>
        <begin position="126"/>
        <end position="144"/>
    </location>
</feature>
<evidence type="ECO:0000256" key="6">
    <source>
        <dbReference type="ARBA" id="ARBA00023136"/>
    </source>
</evidence>
<name>A0A4Y9VQH4_9PROT</name>
<dbReference type="InterPro" id="IPR011014">
    <property type="entry name" value="MscS_channel_TM-2"/>
</dbReference>
<comment type="subcellular location">
    <subcellularLocation>
        <location evidence="1">Cell membrane</location>
        <topology evidence="1">Multi-pass membrane protein</topology>
    </subcellularLocation>
</comment>
<evidence type="ECO:0000256" key="3">
    <source>
        <dbReference type="ARBA" id="ARBA00022475"/>
    </source>
</evidence>
<dbReference type="Gene3D" id="2.30.30.60">
    <property type="match status" value="1"/>
</dbReference>
<dbReference type="PANTHER" id="PTHR30347">
    <property type="entry name" value="POTASSIUM CHANNEL RELATED"/>
    <property type="match status" value="1"/>
</dbReference>
<dbReference type="SUPFAM" id="SSF50182">
    <property type="entry name" value="Sm-like ribonucleoproteins"/>
    <property type="match status" value="1"/>
</dbReference>
<feature type="transmembrane region" description="Helical" evidence="7">
    <location>
        <begin position="93"/>
        <end position="114"/>
    </location>
</feature>
<keyword evidence="11" id="KW-1185">Reference proteome</keyword>
<dbReference type="OrthoDB" id="9809206at2"/>
<dbReference type="InterPro" id="IPR006685">
    <property type="entry name" value="MscS_channel_2nd"/>
</dbReference>
<keyword evidence="3" id="KW-1003">Cell membrane</keyword>
<feature type="transmembrane region" description="Helical" evidence="7">
    <location>
        <begin position="63"/>
        <end position="81"/>
    </location>
</feature>
<feature type="transmembrane region" description="Helical" evidence="7">
    <location>
        <begin position="164"/>
        <end position="184"/>
    </location>
</feature>
<dbReference type="EMBL" id="PQVH01000009">
    <property type="protein sequence ID" value="TFW71201.1"/>
    <property type="molecule type" value="Genomic_DNA"/>
</dbReference>
<dbReference type="InterPro" id="IPR052702">
    <property type="entry name" value="MscS-like_channel"/>
</dbReference>
<feature type="transmembrane region" description="Helical" evidence="7">
    <location>
        <begin position="205"/>
        <end position="224"/>
    </location>
</feature>
<keyword evidence="5 7" id="KW-1133">Transmembrane helix</keyword>
<feature type="transmembrane region" description="Helical" evidence="7">
    <location>
        <begin position="230"/>
        <end position="248"/>
    </location>
</feature>
<evidence type="ECO:0000256" key="5">
    <source>
        <dbReference type="ARBA" id="ARBA00022989"/>
    </source>
</evidence>